<feature type="region of interest" description="Disordered" evidence="1">
    <location>
        <begin position="85"/>
        <end position="125"/>
    </location>
</feature>
<name>A0A8K1LNK3_9PASS</name>
<evidence type="ECO:0000256" key="1">
    <source>
        <dbReference type="SAM" id="MobiDB-lite"/>
    </source>
</evidence>
<proteinExistence type="predicted"/>
<sequence>MDIEVSMMLGAPLQHALQIALESENLRRVKVRKDLKDPLVPSPLSVARDIFRIPLNLALNTSSYDPTAAPRAFLLTDVTSFLGKGKVRGRGEERREEKRREEKRREEKRREEKRREEKMKEKRNI</sequence>
<keyword evidence="3" id="KW-1185">Reference proteome</keyword>
<gene>
    <name evidence="2" type="ORF">HGM15179_006521</name>
</gene>
<dbReference type="EMBL" id="SWJQ01000145">
    <property type="protein sequence ID" value="TRZ20554.1"/>
    <property type="molecule type" value="Genomic_DNA"/>
</dbReference>
<reference evidence="2" key="1">
    <citation type="submission" date="2019-04" db="EMBL/GenBank/DDBJ databases">
        <title>Genome assembly of Zosterops borbonicus 15179.</title>
        <authorList>
            <person name="Leroy T."/>
            <person name="Anselmetti Y."/>
            <person name="Tilak M.-K."/>
            <person name="Nabholz B."/>
        </authorList>
    </citation>
    <scope>NUCLEOTIDE SEQUENCE</scope>
    <source>
        <strain evidence="2">HGM_15179</strain>
        <tissue evidence="2">Muscle</tissue>
    </source>
</reference>
<dbReference type="AlphaFoldDB" id="A0A8K1LNK3"/>
<organism evidence="2 3">
    <name type="scientific">Zosterops borbonicus</name>
    <dbReference type="NCBI Taxonomy" id="364589"/>
    <lineage>
        <taxon>Eukaryota</taxon>
        <taxon>Metazoa</taxon>
        <taxon>Chordata</taxon>
        <taxon>Craniata</taxon>
        <taxon>Vertebrata</taxon>
        <taxon>Euteleostomi</taxon>
        <taxon>Archelosauria</taxon>
        <taxon>Archosauria</taxon>
        <taxon>Dinosauria</taxon>
        <taxon>Saurischia</taxon>
        <taxon>Theropoda</taxon>
        <taxon>Coelurosauria</taxon>
        <taxon>Aves</taxon>
        <taxon>Neognathae</taxon>
        <taxon>Neoaves</taxon>
        <taxon>Telluraves</taxon>
        <taxon>Australaves</taxon>
        <taxon>Passeriformes</taxon>
        <taxon>Sylvioidea</taxon>
        <taxon>Zosteropidae</taxon>
        <taxon>Zosterops</taxon>
    </lineage>
</organism>
<feature type="compositionally biased region" description="Basic and acidic residues" evidence="1">
    <location>
        <begin position="89"/>
        <end position="125"/>
    </location>
</feature>
<evidence type="ECO:0000313" key="3">
    <source>
        <dbReference type="Proteomes" id="UP000796761"/>
    </source>
</evidence>
<evidence type="ECO:0000313" key="2">
    <source>
        <dbReference type="EMBL" id="TRZ20554.1"/>
    </source>
</evidence>
<dbReference type="Proteomes" id="UP000796761">
    <property type="component" value="Unassembled WGS sequence"/>
</dbReference>
<comment type="caution">
    <text evidence="2">The sequence shown here is derived from an EMBL/GenBank/DDBJ whole genome shotgun (WGS) entry which is preliminary data.</text>
</comment>
<protein>
    <submittedName>
        <fullName evidence="2">Uncharacterized protein</fullName>
    </submittedName>
</protein>
<accession>A0A8K1LNK3</accession>